<proteinExistence type="inferred from homology"/>
<gene>
    <name evidence="4" type="ORF">MKW94_010866</name>
</gene>
<dbReference type="InterPro" id="IPR002495">
    <property type="entry name" value="Glyco_trans_8"/>
</dbReference>
<comment type="similarity">
    <text evidence="3">Belongs to the glycosyltransferase 8 family.</text>
</comment>
<evidence type="ECO:0000256" key="3">
    <source>
        <dbReference type="RuleBase" id="RU362027"/>
    </source>
</evidence>
<name>A0AA42B3F8_PAPNU</name>
<comment type="caution">
    <text evidence="4">The sequence shown here is derived from an EMBL/GenBank/DDBJ whole genome shotgun (WGS) entry which is preliminary data.</text>
</comment>
<dbReference type="InterPro" id="IPR029044">
    <property type="entry name" value="Nucleotide-diphossugar_trans"/>
</dbReference>
<evidence type="ECO:0000313" key="5">
    <source>
        <dbReference type="Proteomes" id="UP001177140"/>
    </source>
</evidence>
<organism evidence="4 5">
    <name type="scientific">Papaver nudicaule</name>
    <name type="common">Iceland poppy</name>
    <dbReference type="NCBI Taxonomy" id="74823"/>
    <lineage>
        <taxon>Eukaryota</taxon>
        <taxon>Viridiplantae</taxon>
        <taxon>Streptophyta</taxon>
        <taxon>Embryophyta</taxon>
        <taxon>Tracheophyta</taxon>
        <taxon>Spermatophyta</taxon>
        <taxon>Magnoliopsida</taxon>
        <taxon>Ranunculales</taxon>
        <taxon>Papaveraceae</taxon>
        <taxon>Papaveroideae</taxon>
        <taxon>Papaver</taxon>
    </lineage>
</organism>
<evidence type="ECO:0000313" key="4">
    <source>
        <dbReference type="EMBL" id="MCL7049694.1"/>
    </source>
</evidence>
<reference evidence="4" key="1">
    <citation type="submission" date="2022-03" db="EMBL/GenBank/DDBJ databases">
        <title>A functionally conserved STORR gene fusion in Papaver species that diverged 16.8 million years ago.</title>
        <authorList>
            <person name="Catania T."/>
        </authorList>
    </citation>
    <scope>NUCLEOTIDE SEQUENCE</scope>
    <source>
        <strain evidence="4">S-191538</strain>
    </source>
</reference>
<keyword evidence="1" id="KW-0328">Glycosyltransferase</keyword>
<evidence type="ECO:0000256" key="1">
    <source>
        <dbReference type="ARBA" id="ARBA00022676"/>
    </source>
</evidence>
<keyword evidence="2" id="KW-0464">Manganese</keyword>
<dbReference type="AlphaFoldDB" id="A0AA42B3F8"/>
<evidence type="ECO:0000256" key="2">
    <source>
        <dbReference type="ARBA" id="ARBA00023211"/>
    </source>
</evidence>
<sequence>MIYLDGDIQVFENIDHFFDLPNGYFYAVKDCFCEKEWSQTPQYKIGYFQQCPDRSLYFNARMFLFEPNVCTYHDLQKQLKITPTTPFAEQDFLNVYFRDTHKTISSSVQSCITHVVASPLESGSKPRRYTGEKENMQREDIKMVVKKLWDIYNDISLDYMVPVK</sequence>
<dbReference type="SUPFAM" id="SSF53448">
    <property type="entry name" value="Nucleotide-diphospho-sugar transferases"/>
    <property type="match status" value="1"/>
</dbReference>
<dbReference type="InterPro" id="IPR050587">
    <property type="entry name" value="GNT1/Glycosyltrans_8"/>
</dbReference>
<dbReference type="PANTHER" id="PTHR11183">
    <property type="entry name" value="GLYCOGENIN SUBFAMILY MEMBER"/>
    <property type="match status" value="1"/>
</dbReference>
<dbReference type="Gene3D" id="3.90.550.10">
    <property type="entry name" value="Spore Coat Polysaccharide Biosynthesis Protein SpsA, Chain A"/>
    <property type="match status" value="1"/>
</dbReference>
<dbReference type="EC" id="2.4.1.-" evidence="3"/>
<accession>A0AA42B3F8</accession>
<protein>
    <recommendedName>
        <fullName evidence="3">Hexosyltransferase</fullName>
        <ecNumber evidence="3">2.4.1.-</ecNumber>
    </recommendedName>
</protein>
<dbReference type="Proteomes" id="UP001177140">
    <property type="component" value="Unassembled WGS sequence"/>
</dbReference>
<dbReference type="GO" id="GO:0016757">
    <property type="term" value="F:glycosyltransferase activity"/>
    <property type="evidence" value="ECO:0007669"/>
    <property type="project" value="UniProtKB-KW"/>
</dbReference>
<keyword evidence="5" id="KW-1185">Reference proteome</keyword>
<keyword evidence="1" id="KW-0808">Transferase</keyword>
<dbReference type="EMBL" id="JAJJMA010319068">
    <property type="protein sequence ID" value="MCL7049694.1"/>
    <property type="molecule type" value="Genomic_DNA"/>
</dbReference>
<dbReference type="Pfam" id="PF01501">
    <property type="entry name" value="Glyco_transf_8"/>
    <property type="match status" value="1"/>
</dbReference>